<dbReference type="EMBL" id="VFQX01000033">
    <property type="protein sequence ID" value="KAF0977842.1"/>
    <property type="molecule type" value="Genomic_DNA"/>
</dbReference>
<dbReference type="PROSITE" id="PS50072">
    <property type="entry name" value="CSA_PPIASE_2"/>
    <property type="match status" value="1"/>
</dbReference>
<dbReference type="Pfam" id="PF00160">
    <property type="entry name" value="Pro_isomerase"/>
    <property type="match status" value="1"/>
</dbReference>
<evidence type="ECO:0000256" key="1">
    <source>
        <dbReference type="ARBA" id="ARBA00004123"/>
    </source>
</evidence>
<feature type="region of interest" description="Disordered" evidence="4">
    <location>
        <begin position="185"/>
        <end position="204"/>
    </location>
</feature>
<evidence type="ECO:0000256" key="4">
    <source>
        <dbReference type="SAM" id="MobiDB-lite"/>
    </source>
</evidence>
<evidence type="ECO:0000313" key="7">
    <source>
        <dbReference type="Proteomes" id="UP000444721"/>
    </source>
</evidence>
<feature type="coiled-coil region" evidence="3">
    <location>
        <begin position="212"/>
        <end position="239"/>
    </location>
</feature>
<feature type="compositionally biased region" description="Polar residues" evidence="4">
    <location>
        <begin position="348"/>
        <end position="361"/>
    </location>
</feature>
<gene>
    <name evidence="6" type="ORF">FDP41_003164</name>
</gene>
<organism evidence="6 7">
    <name type="scientific">Naegleria fowleri</name>
    <name type="common">Brain eating amoeba</name>
    <dbReference type="NCBI Taxonomy" id="5763"/>
    <lineage>
        <taxon>Eukaryota</taxon>
        <taxon>Discoba</taxon>
        <taxon>Heterolobosea</taxon>
        <taxon>Tetramitia</taxon>
        <taxon>Eutetramitia</taxon>
        <taxon>Vahlkampfiidae</taxon>
        <taxon>Naegleria</taxon>
    </lineage>
</organism>
<protein>
    <recommendedName>
        <fullName evidence="5">PPIase cyclophilin-type domain-containing protein</fullName>
    </recommendedName>
</protein>
<dbReference type="AlphaFoldDB" id="A0A6A5BSY7"/>
<keyword evidence="7" id="KW-1185">Reference proteome</keyword>
<name>A0A6A5BSY7_NAEFO</name>
<dbReference type="Proteomes" id="UP000444721">
    <property type="component" value="Unassembled WGS sequence"/>
</dbReference>
<dbReference type="PANTHER" id="PTHR45625">
    <property type="entry name" value="PEPTIDYL-PROLYL CIS-TRANS ISOMERASE-RELATED"/>
    <property type="match status" value="1"/>
</dbReference>
<reference evidence="6 7" key="1">
    <citation type="journal article" date="2019" name="Sci. Rep.">
        <title>Nanopore sequencing improves the draft genome of the human pathogenic amoeba Naegleria fowleri.</title>
        <authorList>
            <person name="Liechti N."/>
            <person name="Schurch N."/>
            <person name="Bruggmann R."/>
            <person name="Wittwer M."/>
        </authorList>
    </citation>
    <scope>NUCLEOTIDE SEQUENCE [LARGE SCALE GENOMIC DNA]</scope>
    <source>
        <strain evidence="6 7">ATCC 30894</strain>
    </source>
</reference>
<keyword evidence="3" id="KW-0175">Coiled coil</keyword>
<dbReference type="InterPro" id="IPR002130">
    <property type="entry name" value="Cyclophilin-type_PPIase_dom"/>
</dbReference>
<evidence type="ECO:0000256" key="3">
    <source>
        <dbReference type="SAM" id="Coils"/>
    </source>
</evidence>
<accession>A0A6A5BSY7</accession>
<keyword evidence="2" id="KW-0539">Nucleus</keyword>
<dbReference type="OrthoDB" id="442970at2759"/>
<dbReference type="InterPro" id="IPR029000">
    <property type="entry name" value="Cyclophilin-like_dom_sf"/>
</dbReference>
<dbReference type="RefSeq" id="XP_044562555.1">
    <property type="nucleotide sequence ID" value="XM_044706438.1"/>
</dbReference>
<dbReference type="VEuPathDB" id="AmoebaDB:FDP41_003164"/>
<feature type="compositionally biased region" description="Polar residues" evidence="4">
    <location>
        <begin position="275"/>
        <end position="290"/>
    </location>
</feature>
<proteinExistence type="predicted"/>
<dbReference type="Gene3D" id="2.40.100.10">
    <property type="entry name" value="Cyclophilin-like"/>
    <property type="match status" value="1"/>
</dbReference>
<sequence length="367" mass="42628">MSQIYSSLPKTKGKVVLVTDCGDVEIELFSKEAPKACKNFVQLCLEEFYNGMIFHRIVADQFVQTGDPTGNGDYGESIYEHDEDRKEKQFEAEYHSRLKFIQRGLVACAAQNNKSDSRFFITVNKLEALNFKHTIFGQVVGNTIYNVLKIAEMEVDQNDRPVYPPKIIRAEVIINPFDDIVPRKKSEAATSASHKRKKKQNTNILSFSDEIDDEVETSSKKQKKELKKLEKELSEVDALEDHLPSQVRNTESSSIRENFERFIQESSPKIRTVIEKSQQQDDSSVENKFSSLRKEREAKEIETLQNRTKQEAKSYLNEQMQKYKKTKKDKEERERDALQRFEKFSKGLKTSNEKGWQSHSLNFKEQK</sequence>
<feature type="region of interest" description="Disordered" evidence="4">
    <location>
        <begin position="275"/>
        <end position="367"/>
    </location>
</feature>
<comment type="subcellular location">
    <subcellularLocation>
        <location evidence="1">Nucleus</location>
    </subcellularLocation>
</comment>
<feature type="compositionally biased region" description="Basic and acidic residues" evidence="4">
    <location>
        <begin position="292"/>
        <end position="312"/>
    </location>
</feature>
<dbReference type="SUPFAM" id="SSF50891">
    <property type="entry name" value="Cyclophilin-like"/>
    <property type="match status" value="1"/>
</dbReference>
<dbReference type="VEuPathDB" id="AmoebaDB:NF0030380"/>
<dbReference type="GO" id="GO:0003755">
    <property type="term" value="F:peptidyl-prolyl cis-trans isomerase activity"/>
    <property type="evidence" value="ECO:0007669"/>
    <property type="project" value="InterPro"/>
</dbReference>
<feature type="compositionally biased region" description="Basic and acidic residues" evidence="4">
    <location>
        <begin position="328"/>
        <end position="345"/>
    </location>
</feature>
<dbReference type="PRINTS" id="PR00153">
    <property type="entry name" value="CSAPPISMRASE"/>
</dbReference>
<dbReference type="OMA" id="AVIHEYE"/>
<evidence type="ECO:0000256" key="2">
    <source>
        <dbReference type="ARBA" id="ARBA00023242"/>
    </source>
</evidence>
<dbReference type="PANTHER" id="PTHR45625:SF6">
    <property type="entry name" value="SPLICEOSOME-ASSOCIATED PROTEIN CWC27 HOMOLOG"/>
    <property type="match status" value="1"/>
</dbReference>
<dbReference type="VEuPathDB" id="AmoebaDB:NfTy_059360"/>
<comment type="caution">
    <text evidence="6">The sequence shown here is derived from an EMBL/GenBank/DDBJ whole genome shotgun (WGS) entry which is preliminary data.</text>
</comment>
<evidence type="ECO:0000259" key="5">
    <source>
        <dbReference type="PROSITE" id="PS50072"/>
    </source>
</evidence>
<dbReference type="InterPro" id="IPR044666">
    <property type="entry name" value="Cyclophilin_A-like"/>
</dbReference>
<dbReference type="GO" id="GO:0071013">
    <property type="term" value="C:catalytic step 2 spliceosome"/>
    <property type="evidence" value="ECO:0007669"/>
    <property type="project" value="TreeGrafter"/>
</dbReference>
<evidence type="ECO:0000313" key="6">
    <source>
        <dbReference type="EMBL" id="KAF0977842.1"/>
    </source>
</evidence>
<dbReference type="GeneID" id="68110382"/>
<feature type="domain" description="PPIase cyclophilin-type" evidence="5">
    <location>
        <begin position="22"/>
        <end position="172"/>
    </location>
</feature>